<dbReference type="EMBL" id="JH711590">
    <property type="protein sequence ID" value="EIW74992.1"/>
    <property type="molecule type" value="Genomic_DNA"/>
</dbReference>
<evidence type="ECO:0000313" key="3">
    <source>
        <dbReference type="Proteomes" id="UP000053558"/>
    </source>
</evidence>
<keyword evidence="3" id="KW-1185">Reference proteome</keyword>
<accession>A0A5M3M6K2</accession>
<dbReference type="Proteomes" id="UP000053558">
    <property type="component" value="Unassembled WGS sequence"/>
</dbReference>
<protein>
    <submittedName>
        <fullName evidence="2">Uncharacterized protein</fullName>
    </submittedName>
</protein>
<dbReference type="KEGG" id="cput:CONPUDRAFT_77774"/>
<reference evidence="3" key="1">
    <citation type="journal article" date="2012" name="Science">
        <title>The Paleozoic origin of enzymatic lignin decomposition reconstructed from 31 fungal genomes.</title>
        <authorList>
            <person name="Floudas D."/>
            <person name="Binder M."/>
            <person name="Riley R."/>
            <person name="Barry K."/>
            <person name="Blanchette R.A."/>
            <person name="Henrissat B."/>
            <person name="Martinez A.T."/>
            <person name="Otillar R."/>
            <person name="Spatafora J.W."/>
            <person name="Yadav J.S."/>
            <person name="Aerts A."/>
            <person name="Benoit I."/>
            <person name="Boyd A."/>
            <person name="Carlson A."/>
            <person name="Copeland A."/>
            <person name="Coutinho P.M."/>
            <person name="de Vries R.P."/>
            <person name="Ferreira P."/>
            <person name="Findley K."/>
            <person name="Foster B."/>
            <person name="Gaskell J."/>
            <person name="Glotzer D."/>
            <person name="Gorecki P."/>
            <person name="Heitman J."/>
            <person name="Hesse C."/>
            <person name="Hori C."/>
            <person name="Igarashi K."/>
            <person name="Jurgens J.A."/>
            <person name="Kallen N."/>
            <person name="Kersten P."/>
            <person name="Kohler A."/>
            <person name="Kuees U."/>
            <person name="Kumar T.K.A."/>
            <person name="Kuo A."/>
            <person name="LaButti K."/>
            <person name="Larrondo L.F."/>
            <person name="Lindquist E."/>
            <person name="Ling A."/>
            <person name="Lombard V."/>
            <person name="Lucas S."/>
            <person name="Lundell T."/>
            <person name="Martin R."/>
            <person name="McLaughlin D.J."/>
            <person name="Morgenstern I."/>
            <person name="Morin E."/>
            <person name="Murat C."/>
            <person name="Nagy L.G."/>
            <person name="Nolan M."/>
            <person name="Ohm R.A."/>
            <person name="Patyshakuliyeva A."/>
            <person name="Rokas A."/>
            <person name="Ruiz-Duenas F.J."/>
            <person name="Sabat G."/>
            <person name="Salamov A."/>
            <person name="Samejima M."/>
            <person name="Schmutz J."/>
            <person name="Slot J.C."/>
            <person name="St John F."/>
            <person name="Stenlid J."/>
            <person name="Sun H."/>
            <person name="Sun S."/>
            <person name="Syed K."/>
            <person name="Tsang A."/>
            <person name="Wiebenga A."/>
            <person name="Young D."/>
            <person name="Pisabarro A."/>
            <person name="Eastwood D.C."/>
            <person name="Martin F."/>
            <person name="Cullen D."/>
            <person name="Grigoriev I.V."/>
            <person name="Hibbett D.S."/>
        </authorList>
    </citation>
    <scope>NUCLEOTIDE SEQUENCE [LARGE SCALE GENOMIC DNA]</scope>
    <source>
        <strain evidence="3">RWD-64-598 SS2</strain>
    </source>
</reference>
<proteinExistence type="predicted"/>
<evidence type="ECO:0000313" key="2">
    <source>
        <dbReference type="EMBL" id="EIW74992.1"/>
    </source>
</evidence>
<sequence length="269" mass="29819">MYNAYFTNALYAVGIVTSSFMDELSLSSQECMYQNNSSPFSTIYSLFDYPRLISKVTASSEVQVVVFVIQLWLGDGFMIVPIVGIAFSLIVIRMGLGITTEMHLREQDNKGTITRGSRHDPAATNAIMLLAQGSSTNTEAPEALYNSSSPIVSVSKLATIISEDTDLHLAPSHGAEKEVKYRIVKRGDCEQKKQRKAEIVVPESMSDRVQAKRPAEGTSMMGDVAATKTEPERKRMQATGKKRSRTNEVSMDVRHGGFWCRKIYSQGEK</sequence>
<name>A0A5M3M6K2_CONPW</name>
<feature type="region of interest" description="Disordered" evidence="1">
    <location>
        <begin position="204"/>
        <end position="249"/>
    </location>
</feature>
<dbReference type="AlphaFoldDB" id="A0A5M3M6K2"/>
<organism evidence="2 3">
    <name type="scientific">Coniophora puteana (strain RWD-64-598)</name>
    <name type="common">Brown rot fungus</name>
    <dbReference type="NCBI Taxonomy" id="741705"/>
    <lineage>
        <taxon>Eukaryota</taxon>
        <taxon>Fungi</taxon>
        <taxon>Dikarya</taxon>
        <taxon>Basidiomycota</taxon>
        <taxon>Agaricomycotina</taxon>
        <taxon>Agaricomycetes</taxon>
        <taxon>Agaricomycetidae</taxon>
        <taxon>Boletales</taxon>
        <taxon>Coniophorineae</taxon>
        <taxon>Coniophoraceae</taxon>
        <taxon>Coniophora</taxon>
    </lineage>
</organism>
<dbReference type="GeneID" id="19209660"/>
<comment type="caution">
    <text evidence="2">The sequence shown here is derived from an EMBL/GenBank/DDBJ whole genome shotgun (WGS) entry which is preliminary data.</text>
</comment>
<gene>
    <name evidence="2" type="ORF">CONPUDRAFT_77774</name>
</gene>
<evidence type="ECO:0000256" key="1">
    <source>
        <dbReference type="SAM" id="MobiDB-lite"/>
    </source>
</evidence>
<feature type="compositionally biased region" description="Basic and acidic residues" evidence="1">
    <location>
        <begin position="205"/>
        <end position="215"/>
    </location>
</feature>
<dbReference type="RefSeq" id="XP_007775040.1">
    <property type="nucleotide sequence ID" value="XM_007776850.1"/>
</dbReference>